<feature type="non-terminal residue" evidence="1">
    <location>
        <position position="135"/>
    </location>
</feature>
<evidence type="ECO:0000313" key="1">
    <source>
        <dbReference type="EMBL" id="TQB67509.1"/>
    </source>
</evidence>
<name>A0A507QG37_MONPU</name>
<sequence>MSDIQQCQSLVAQLGGEYNNEDRTTYIDITPEKILQISTMALWAQSTSGQRQINLGLPSLKTWLKNLAANGPGRPRHTKVSHTNLSSRSLTAEPPLPYRAWVNWTENHYRAAFSSYTRLFRRHPSWTIGVSTRTA</sequence>
<keyword evidence="2" id="KW-1185">Reference proteome</keyword>
<dbReference type="AlphaFoldDB" id="A0A507QG37"/>
<accession>A0A507QG37</accession>
<protein>
    <submittedName>
        <fullName evidence="1">Uncharacterized protein</fullName>
    </submittedName>
</protein>
<dbReference type="EMBL" id="VIFY01000382">
    <property type="protein sequence ID" value="TQB67509.1"/>
    <property type="molecule type" value="Genomic_DNA"/>
</dbReference>
<gene>
    <name evidence="1" type="ORF">MPDQ_005419</name>
</gene>
<organism evidence="1 2">
    <name type="scientific">Monascus purpureus</name>
    <name type="common">Red mold</name>
    <name type="synonym">Monascus anka</name>
    <dbReference type="NCBI Taxonomy" id="5098"/>
    <lineage>
        <taxon>Eukaryota</taxon>
        <taxon>Fungi</taxon>
        <taxon>Dikarya</taxon>
        <taxon>Ascomycota</taxon>
        <taxon>Pezizomycotina</taxon>
        <taxon>Eurotiomycetes</taxon>
        <taxon>Eurotiomycetidae</taxon>
        <taxon>Eurotiales</taxon>
        <taxon>Aspergillaceae</taxon>
        <taxon>Monascus</taxon>
    </lineage>
</organism>
<proteinExistence type="predicted"/>
<reference evidence="1 2" key="1">
    <citation type="submission" date="2019-06" db="EMBL/GenBank/DDBJ databases">
        <title>Wine fermentation using esterase from Monascus purpureus.</title>
        <authorList>
            <person name="Geng C."/>
            <person name="Zhang Y."/>
        </authorList>
    </citation>
    <scope>NUCLEOTIDE SEQUENCE [LARGE SCALE GENOMIC DNA]</scope>
    <source>
        <strain evidence="1">HQ1</strain>
    </source>
</reference>
<evidence type="ECO:0000313" key="2">
    <source>
        <dbReference type="Proteomes" id="UP000319663"/>
    </source>
</evidence>
<comment type="caution">
    <text evidence="1">The sequence shown here is derived from an EMBL/GenBank/DDBJ whole genome shotgun (WGS) entry which is preliminary data.</text>
</comment>
<dbReference type="Proteomes" id="UP000319663">
    <property type="component" value="Unassembled WGS sequence"/>
</dbReference>